<accession>A0A553I7A6</accession>
<dbReference type="AlphaFoldDB" id="A0A553I7A6"/>
<evidence type="ECO:0000313" key="2">
    <source>
        <dbReference type="Proteomes" id="UP000319160"/>
    </source>
</evidence>
<comment type="caution">
    <text evidence="1">The sequence shown here is derived from an EMBL/GenBank/DDBJ whole genome shotgun (WGS) entry which is preliminary data.</text>
</comment>
<dbReference type="Proteomes" id="UP000319160">
    <property type="component" value="Unassembled WGS sequence"/>
</dbReference>
<protein>
    <submittedName>
        <fullName evidence="1">Uncharacterized protein</fullName>
    </submittedName>
</protein>
<dbReference type="PROSITE" id="PS51257">
    <property type="entry name" value="PROKAR_LIPOPROTEIN"/>
    <property type="match status" value="1"/>
</dbReference>
<evidence type="ECO:0000313" key="1">
    <source>
        <dbReference type="EMBL" id="TRX96064.1"/>
    </source>
</evidence>
<sequence>MEIRGKNKSLPDAVKANHVAGSLVGMSCRRQVGGVLIASREVIAGVDLPCFIMRHLVVEKMVMSDDYLGRRGSGGGLGACISSVDTAVFFGRRMVSGVVLCLARDGHKEKKKRNTCTEENVSNGHVRDTCISAEQEDRL</sequence>
<proteinExistence type="predicted"/>
<gene>
    <name evidence="1" type="ORF">FHL15_003206</name>
</gene>
<name>A0A553I7A6_9PEZI</name>
<dbReference type="EMBL" id="VFLP01000013">
    <property type="protein sequence ID" value="TRX96064.1"/>
    <property type="molecule type" value="Genomic_DNA"/>
</dbReference>
<keyword evidence="2" id="KW-1185">Reference proteome</keyword>
<organism evidence="1 2">
    <name type="scientific">Xylaria flabelliformis</name>
    <dbReference type="NCBI Taxonomy" id="2512241"/>
    <lineage>
        <taxon>Eukaryota</taxon>
        <taxon>Fungi</taxon>
        <taxon>Dikarya</taxon>
        <taxon>Ascomycota</taxon>
        <taxon>Pezizomycotina</taxon>
        <taxon>Sordariomycetes</taxon>
        <taxon>Xylariomycetidae</taxon>
        <taxon>Xylariales</taxon>
        <taxon>Xylariaceae</taxon>
        <taxon>Xylaria</taxon>
    </lineage>
</organism>
<reference evidence="2" key="1">
    <citation type="submission" date="2019-06" db="EMBL/GenBank/DDBJ databases">
        <title>Draft genome sequence of the griseofulvin-producing fungus Xylaria cubensis strain G536.</title>
        <authorList>
            <person name="Mead M.E."/>
            <person name="Raja H.A."/>
            <person name="Steenwyk J.L."/>
            <person name="Knowles S.L."/>
            <person name="Oberlies N.H."/>
            <person name="Rokas A."/>
        </authorList>
    </citation>
    <scope>NUCLEOTIDE SEQUENCE [LARGE SCALE GENOMIC DNA]</scope>
    <source>
        <strain evidence="2">G536</strain>
    </source>
</reference>